<protein>
    <submittedName>
        <fullName evidence="4">PEGA domain-containing protein</fullName>
    </submittedName>
</protein>
<dbReference type="RefSeq" id="WP_272458605.1">
    <property type="nucleotide sequence ID" value="NZ_JAGTJJ010000007.1"/>
</dbReference>
<name>A0A9X3X449_9BACT</name>
<feature type="chain" id="PRO_5040759278" evidence="2">
    <location>
        <begin position="22"/>
        <end position="440"/>
    </location>
</feature>
<dbReference type="Proteomes" id="UP001151081">
    <property type="component" value="Unassembled WGS sequence"/>
</dbReference>
<dbReference type="Pfam" id="PF08308">
    <property type="entry name" value="PEGA"/>
    <property type="match status" value="1"/>
</dbReference>
<evidence type="ECO:0000256" key="2">
    <source>
        <dbReference type="SAM" id="SignalP"/>
    </source>
</evidence>
<feature type="domain" description="PEGA" evidence="3">
    <location>
        <begin position="215"/>
        <end position="276"/>
    </location>
</feature>
<accession>A0A9X3X449</accession>
<keyword evidence="5" id="KW-1185">Reference proteome</keyword>
<evidence type="ECO:0000313" key="4">
    <source>
        <dbReference type="EMBL" id="MDC3982170.1"/>
    </source>
</evidence>
<dbReference type="InterPro" id="IPR013229">
    <property type="entry name" value="PEGA"/>
</dbReference>
<dbReference type="Gene3D" id="2.60.40.1120">
    <property type="entry name" value="Carboxypeptidase-like, regulatory domain"/>
    <property type="match status" value="1"/>
</dbReference>
<sequence>MSRVAALLVTATLLAPSLALAAEPSSADKETARNLMKEGDAKFASKDYAGALKAYQAAHAIMQVPSTGLPLARAQIERGLLVEARDTLLQVSRHPKDANEPAAFVKAREEAADLAQKLATRIPSLVIVVEGASSDVAAVAVDGASIPSAALSAPRKVNPGSHTVTASASGFHAASATINVKEGANEKVTLKLVPADGSKPPPAPSSPAPAIQGGGKLRIESSAHEGNVFIDGKAVGATPLEVPVTAGVHEVEIQYPGGTNEKKQATVDAGQTERVEFRPSPMDEVARYRKGLHFGGSFSPAMAVYTEGGAIMFGAAAGFVMNIGITPMFDFRTGGTLTVVHRFNENPEYQATQISVVVPAMLRVNWSPWFSSAAGLSAGFVADLQTDPVLYGASVGPEWSLLSMCAGDRRQYEISFSQGLRFGQARRDFHQLVTFTYLSL</sequence>
<feature type="region of interest" description="Disordered" evidence="1">
    <location>
        <begin position="195"/>
        <end position="214"/>
    </location>
</feature>
<organism evidence="4 5">
    <name type="scientific">Polyangium jinanense</name>
    <dbReference type="NCBI Taxonomy" id="2829994"/>
    <lineage>
        <taxon>Bacteria</taxon>
        <taxon>Pseudomonadati</taxon>
        <taxon>Myxococcota</taxon>
        <taxon>Polyangia</taxon>
        <taxon>Polyangiales</taxon>
        <taxon>Polyangiaceae</taxon>
        <taxon>Polyangium</taxon>
    </lineage>
</organism>
<proteinExistence type="predicted"/>
<keyword evidence="2" id="KW-0732">Signal</keyword>
<evidence type="ECO:0000313" key="5">
    <source>
        <dbReference type="Proteomes" id="UP001151081"/>
    </source>
</evidence>
<reference evidence="4 5" key="1">
    <citation type="submission" date="2021-04" db="EMBL/GenBank/DDBJ databases">
        <title>Genome analysis of Polyangium sp.</title>
        <authorList>
            <person name="Li Y."/>
            <person name="Wang J."/>
        </authorList>
    </citation>
    <scope>NUCLEOTIDE SEQUENCE [LARGE SCALE GENOMIC DNA]</scope>
    <source>
        <strain evidence="4 5">SDU14</strain>
    </source>
</reference>
<feature type="signal peptide" evidence="2">
    <location>
        <begin position="1"/>
        <end position="21"/>
    </location>
</feature>
<dbReference type="AlphaFoldDB" id="A0A9X3X449"/>
<evidence type="ECO:0000259" key="3">
    <source>
        <dbReference type="Pfam" id="PF08308"/>
    </source>
</evidence>
<evidence type="ECO:0000256" key="1">
    <source>
        <dbReference type="SAM" id="MobiDB-lite"/>
    </source>
</evidence>
<gene>
    <name evidence="4" type="ORF">KEG57_16750</name>
</gene>
<dbReference type="EMBL" id="JAGTJJ010000007">
    <property type="protein sequence ID" value="MDC3982170.1"/>
    <property type="molecule type" value="Genomic_DNA"/>
</dbReference>
<comment type="caution">
    <text evidence="4">The sequence shown here is derived from an EMBL/GenBank/DDBJ whole genome shotgun (WGS) entry which is preliminary data.</text>
</comment>